<feature type="region of interest" description="Disordered" evidence="1">
    <location>
        <begin position="47"/>
        <end position="67"/>
    </location>
</feature>
<accession>A0A5S9Q0R6</accession>
<sequence length="67" mass="6969">MDAAVALRLARLAEAARPQVVELADLIIAATASVHGLTVLTRNIRPFTPTGVDARDPPATLPDDVGP</sequence>
<dbReference type="Gene3D" id="3.40.50.1010">
    <property type="entry name" value="5'-nuclease"/>
    <property type="match status" value="1"/>
</dbReference>
<dbReference type="InterPro" id="IPR029060">
    <property type="entry name" value="PIN-like_dom_sf"/>
</dbReference>
<reference evidence="2 3" key="1">
    <citation type="submission" date="2019-12" db="EMBL/GenBank/DDBJ databases">
        <authorList>
            <person name="Reyes-Prieto M."/>
        </authorList>
    </citation>
    <scope>NUCLEOTIDE SEQUENCE [LARGE SCALE GENOMIC DNA]</scope>
    <source>
        <strain evidence="2">HF14-78462</strain>
    </source>
</reference>
<evidence type="ECO:0008006" key="4">
    <source>
        <dbReference type="Google" id="ProtNLM"/>
    </source>
</evidence>
<dbReference type="AlphaFoldDB" id="A0A5S9Q0R6"/>
<proteinExistence type="predicted"/>
<organism evidence="2 3">
    <name type="scientific">Starkeya nomas</name>
    <dbReference type="NCBI Taxonomy" id="2666134"/>
    <lineage>
        <taxon>Bacteria</taxon>
        <taxon>Pseudomonadati</taxon>
        <taxon>Pseudomonadota</taxon>
        <taxon>Alphaproteobacteria</taxon>
        <taxon>Hyphomicrobiales</taxon>
        <taxon>Xanthobacteraceae</taxon>
        <taxon>Starkeya</taxon>
    </lineage>
</organism>
<keyword evidence="3" id="KW-1185">Reference proteome</keyword>
<dbReference type="Proteomes" id="UP000433050">
    <property type="component" value="Unassembled WGS sequence"/>
</dbReference>
<name>A0A5S9Q0R6_9HYPH</name>
<evidence type="ECO:0000313" key="3">
    <source>
        <dbReference type="Proteomes" id="UP000433050"/>
    </source>
</evidence>
<protein>
    <recommendedName>
        <fullName evidence="4">PIN domain-containing protein</fullName>
    </recommendedName>
</protein>
<evidence type="ECO:0000256" key="1">
    <source>
        <dbReference type="SAM" id="MobiDB-lite"/>
    </source>
</evidence>
<evidence type="ECO:0000313" key="2">
    <source>
        <dbReference type="EMBL" id="CAA0110731.1"/>
    </source>
</evidence>
<dbReference type="EMBL" id="CACSAS010000001">
    <property type="protein sequence ID" value="CAA0110731.1"/>
    <property type="molecule type" value="Genomic_DNA"/>
</dbReference>
<gene>
    <name evidence="2" type="ORF">STARVERO_03866</name>
</gene>
<dbReference type="SUPFAM" id="SSF88723">
    <property type="entry name" value="PIN domain-like"/>
    <property type="match status" value="1"/>
</dbReference>